<organism evidence="1 2">
    <name type="scientific">Araneus ventricosus</name>
    <name type="common">Orbweaver spider</name>
    <name type="synonym">Epeira ventricosa</name>
    <dbReference type="NCBI Taxonomy" id="182803"/>
    <lineage>
        <taxon>Eukaryota</taxon>
        <taxon>Metazoa</taxon>
        <taxon>Ecdysozoa</taxon>
        <taxon>Arthropoda</taxon>
        <taxon>Chelicerata</taxon>
        <taxon>Arachnida</taxon>
        <taxon>Araneae</taxon>
        <taxon>Araneomorphae</taxon>
        <taxon>Entelegynae</taxon>
        <taxon>Araneoidea</taxon>
        <taxon>Araneidae</taxon>
        <taxon>Araneus</taxon>
    </lineage>
</organism>
<sequence>MHVSETSLYVKRLTTGIVTQSDQETFFQSSLVQPIFSRAQQRYSSRWRVVSKDTQVGLLLSYHINAKFRCTVLTDTSVLRCTLLLFDAVLLVC</sequence>
<evidence type="ECO:0000313" key="1">
    <source>
        <dbReference type="EMBL" id="GBM10135.1"/>
    </source>
</evidence>
<dbReference type="AlphaFoldDB" id="A0A4Y2D3J2"/>
<dbReference type="Proteomes" id="UP000499080">
    <property type="component" value="Unassembled WGS sequence"/>
</dbReference>
<gene>
    <name evidence="1" type="ORF">AVEN_258741_1</name>
</gene>
<protein>
    <submittedName>
        <fullName evidence="1">Uncharacterized protein</fullName>
    </submittedName>
</protein>
<proteinExistence type="predicted"/>
<accession>A0A4Y2D3J2</accession>
<reference evidence="1 2" key="1">
    <citation type="journal article" date="2019" name="Sci. Rep.">
        <title>Orb-weaving spider Araneus ventricosus genome elucidates the spidroin gene catalogue.</title>
        <authorList>
            <person name="Kono N."/>
            <person name="Nakamura H."/>
            <person name="Ohtoshi R."/>
            <person name="Moran D.A.P."/>
            <person name="Shinohara A."/>
            <person name="Yoshida Y."/>
            <person name="Fujiwara M."/>
            <person name="Mori M."/>
            <person name="Tomita M."/>
            <person name="Arakawa K."/>
        </authorList>
    </citation>
    <scope>NUCLEOTIDE SEQUENCE [LARGE SCALE GENOMIC DNA]</scope>
</reference>
<dbReference type="EMBL" id="BGPR01000281">
    <property type="protein sequence ID" value="GBM10135.1"/>
    <property type="molecule type" value="Genomic_DNA"/>
</dbReference>
<comment type="caution">
    <text evidence="1">The sequence shown here is derived from an EMBL/GenBank/DDBJ whole genome shotgun (WGS) entry which is preliminary data.</text>
</comment>
<keyword evidence="2" id="KW-1185">Reference proteome</keyword>
<evidence type="ECO:0000313" key="2">
    <source>
        <dbReference type="Proteomes" id="UP000499080"/>
    </source>
</evidence>
<name>A0A4Y2D3J2_ARAVE</name>